<dbReference type="Pfam" id="PF03958">
    <property type="entry name" value="Secretin_N"/>
    <property type="match status" value="1"/>
</dbReference>
<dbReference type="NCBIfam" id="TIGR02515">
    <property type="entry name" value="IV_pilus_PilQ"/>
    <property type="match status" value="1"/>
</dbReference>
<protein>
    <submittedName>
        <fullName evidence="12">Type IV pilus biogenesis and competence protein PilQ</fullName>
    </submittedName>
</protein>
<dbReference type="InterPro" id="IPR051808">
    <property type="entry name" value="Type_IV_pilus_biogenesis"/>
</dbReference>
<keyword evidence="13" id="KW-1185">Reference proteome</keyword>
<dbReference type="Pfam" id="PF11741">
    <property type="entry name" value="AMIN"/>
    <property type="match status" value="2"/>
</dbReference>
<accession>A0ABZ0S4A9</accession>
<dbReference type="InterPro" id="IPR011662">
    <property type="entry name" value="Secretin/TonB_short_N"/>
</dbReference>
<feature type="domain" description="Secretin/TonB short N-terminal" evidence="11">
    <location>
        <begin position="374"/>
        <end position="422"/>
    </location>
</feature>
<evidence type="ECO:0000256" key="6">
    <source>
        <dbReference type="ARBA" id="ARBA00023136"/>
    </source>
</evidence>
<dbReference type="Pfam" id="PF07660">
    <property type="entry name" value="STN"/>
    <property type="match status" value="1"/>
</dbReference>
<dbReference type="InterPro" id="IPR005644">
    <property type="entry name" value="NolW-like"/>
</dbReference>
<dbReference type="SMART" id="SM00965">
    <property type="entry name" value="STN"/>
    <property type="match status" value="1"/>
</dbReference>
<comment type="subcellular location">
    <subcellularLocation>
        <location evidence="1 8">Cell outer membrane</location>
    </subcellularLocation>
</comment>
<dbReference type="Gene3D" id="2.60.40.3500">
    <property type="match status" value="1"/>
</dbReference>
<name>A0ABZ0S4A9_9GAMM</name>
<evidence type="ECO:0000256" key="10">
    <source>
        <dbReference type="SAM" id="Phobius"/>
    </source>
</evidence>
<keyword evidence="4" id="KW-0732">Signal</keyword>
<evidence type="ECO:0000256" key="2">
    <source>
        <dbReference type="ARBA" id="ARBA00006304"/>
    </source>
</evidence>
<dbReference type="InterPro" id="IPR001775">
    <property type="entry name" value="GspD/PilQ"/>
</dbReference>
<reference evidence="12 13" key="1">
    <citation type="journal article" date="2023" name="Microorganisms">
        <title>Thiorhodovibrio frisius and Trv. litoralis spp. nov., Two Novel Members from a Clade of Fastidious Purple Sulfur Bacteria That Exhibit Unique Red-Shifted Light-Harvesting Capabilities.</title>
        <authorList>
            <person name="Methner A."/>
            <person name="Kuzyk S.B."/>
            <person name="Petersen J."/>
            <person name="Bauer S."/>
            <person name="Brinkmann H."/>
            <person name="Sichau K."/>
            <person name="Wanner G."/>
            <person name="Wolf J."/>
            <person name="Neumann-Schaal M."/>
            <person name="Henke P."/>
            <person name="Tank M."/>
            <person name="Sproer C."/>
            <person name="Bunk B."/>
            <person name="Overmann J."/>
        </authorList>
    </citation>
    <scope>NUCLEOTIDE SEQUENCE [LARGE SCALE GENOMIC DNA]</scope>
    <source>
        <strain evidence="12 13">DSM 6702</strain>
    </source>
</reference>
<dbReference type="PANTHER" id="PTHR30604:SF1">
    <property type="entry name" value="DNA UTILIZATION PROTEIN HOFQ"/>
    <property type="match status" value="1"/>
</dbReference>
<dbReference type="InterPro" id="IPR004845">
    <property type="entry name" value="T2SS_GspD_CS"/>
</dbReference>
<dbReference type="InterPro" id="IPR004846">
    <property type="entry name" value="T2SS/T3SS_dom"/>
</dbReference>
<evidence type="ECO:0000313" key="13">
    <source>
        <dbReference type="Proteomes" id="UP001432180"/>
    </source>
</evidence>
<dbReference type="Gene3D" id="2.60.40.3470">
    <property type="match status" value="1"/>
</dbReference>
<dbReference type="InterPro" id="IPR021731">
    <property type="entry name" value="AMIN_dom"/>
</dbReference>
<dbReference type="InterPro" id="IPR013355">
    <property type="entry name" value="Pilus_4_PilQ"/>
</dbReference>
<keyword evidence="5" id="KW-0653">Protein transport</keyword>
<evidence type="ECO:0000256" key="5">
    <source>
        <dbReference type="ARBA" id="ARBA00022927"/>
    </source>
</evidence>
<keyword evidence="7" id="KW-0998">Cell outer membrane</keyword>
<sequence length="789" mass="84491">MTRRKLDQHSNQGFDRRPARRTARTHLGRGGALLLAGLWWPLIAGAATVLEDVEFSALPGNAVEVDLIFSGTPPAPTDFATDNPARIAIDLPDVNTDLASKEVPIEIGVAQSLNAIQAGSRTRVVLNLANAVPYNLRTDGNRIIVSLNPSVAEVTADADLIDEDPRPSSAEPRSAEEQAAGTPALASIPVSTPGDEALPPTATQPEMPRQIGAVRTSRFGRAAASSRRAALKNIDFRRGADGAGRVLISLPSATTPVNVRAQGDSVVVDIGNTQLPQRLFRRLDVVDFATPVVAVESRAEGDDIQVKIDTTNDFDYLAYQSDNLFTVEFRALTPAEKEQLEREKVVYDGDRLSLNFQDIEVRAVLQLLADFTGLNLVASDTVRGNITLRLQNVPWDQALDIVLKTKGLSMRQTGNVVMVAPTQEIAAQEKLELESVQQIEELAPLRSEFIQVNYAKASDLASLIKSEGNNLMSERGNVTVDKRTNTLLVQDTGNKLEEIRALVTRLDIPVRQVLVESRVVIADNNFSRDLGVRFGVSGSMGTSGSNELLVTGSQQGSIDDSGLLDMGGFMGIYGEPGSAVNSTILTENDSAGLMVSLPAGTPSGAVNFLLGKVGSHLLQLELTAMQTEGRGEIVSAPRVVTSDGHEATIKLGQQIPYQEQAGGLGGGTTVAFKDAVLELNVTPQITPDDRIIMDLAVNKDNVNESLQVQGTPGIDTRSVETSVLVNNGETIVLGGVFDGQKNYSREQVPWLGDLPILGNLFKTTARSEVNTELLIFVTPKILKGDLAGG</sequence>
<evidence type="ECO:0000256" key="8">
    <source>
        <dbReference type="RuleBase" id="RU004004"/>
    </source>
</evidence>
<organism evidence="12 13">
    <name type="scientific">Thiorhodovibrio winogradskyi</name>
    <dbReference type="NCBI Taxonomy" id="77007"/>
    <lineage>
        <taxon>Bacteria</taxon>
        <taxon>Pseudomonadati</taxon>
        <taxon>Pseudomonadota</taxon>
        <taxon>Gammaproteobacteria</taxon>
        <taxon>Chromatiales</taxon>
        <taxon>Chromatiaceae</taxon>
        <taxon>Thiorhodovibrio</taxon>
    </lineage>
</organism>
<evidence type="ECO:0000256" key="3">
    <source>
        <dbReference type="ARBA" id="ARBA00022448"/>
    </source>
</evidence>
<dbReference type="Proteomes" id="UP001432180">
    <property type="component" value="Chromosome"/>
</dbReference>
<keyword evidence="3 8" id="KW-0813">Transport</keyword>
<feature type="region of interest" description="Disordered" evidence="9">
    <location>
        <begin position="1"/>
        <end position="22"/>
    </location>
</feature>
<keyword evidence="10" id="KW-1133">Transmembrane helix</keyword>
<evidence type="ECO:0000256" key="1">
    <source>
        <dbReference type="ARBA" id="ARBA00004442"/>
    </source>
</evidence>
<evidence type="ECO:0000313" key="12">
    <source>
        <dbReference type="EMBL" id="WPL15905.1"/>
    </source>
</evidence>
<evidence type="ECO:0000256" key="7">
    <source>
        <dbReference type="ARBA" id="ARBA00023237"/>
    </source>
</evidence>
<feature type="region of interest" description="Disordered" evidence="9">
    <location>
        <begin position="156"/>
        <end position="205"/>
    </location>
</feature>
<dbReference type="PRINTS" id="PR00811">
    <property type="entry name" value="BCTERIALGSPD"/>
</dbReference>
<keyword evidence="6 10" id="KW-0472">Membrane</keyword>
<keyword evidence="10" id="KW-0812">Transmembrane</keyword>
<feature type="transmembrane region" description="Helical" evidence="10">
    <location>
        <begin position="30"/>
        <end position="50"/>
    </location>
</feature>
<gene>
    <name evidence="12" type="primary">pilQ</name>
    <name evidence="12" type="ORF">Thiowin_00834</name>
</gene>
<evidence type="ECO:0000256" key="4">
    <source>
        <dbReference type="ARBA" id="ARBA00022729"/>
    </source>
</evidence>
<dbReference type="EMBL" id="CP121472">
    <property type="protein sequence ID" value="WPL15905.1"/>
    <property type="molecule type" value="Genomic_DNA"/>
</dbReference>
<evidence type="ECO:0000256" key="9">
    <source>
        <dbReference type="SAM" id="MobiDB-lite"/>
    </source>
</evidence>
<proteinExistence type="inferred from homology"/>
<dbReference type="Gene3D" id="3.30.1370.130">
    <property type="match status" value="1"/>
</dbReference>
<evidence type="ECO:0000259" key="11">
    <source>
        <dbReference type="SMART" id="SM00965"/>
    </source>
</evidence>
<dbReference type="PANTHER" id="PTHR30604">
    <property type="entry name" value="PROTEIN TRANSPORT PROTEIN HOFQ"/>
    <property type="match status" value="1"/>
</dbReference>
<dbReference type="Pfam" id="PF00263">
    <property type="entry name" value="Secretin"/>
    <property type="match status" value="1"/>
</dbReference>
<dbReference type="PROSITE" id="PS00875">
    <property type="entry name" value="T2SP_D"/>
    <property type="match status" value="1"/>
</dbReference>
<comment type="similarity">
    <text evidence="2">Belongs to the bacterial secretin family. PilQ subfamily.</text>
</comment>
<dbReference type="RefSeq" id="WP_328986454.1">
    <property type="nucleotide sequence ID" value="NZ_CP121472.1"/>
</dbReference>
<dbReference type="InterPro" id="IPR038591">
    <property type="entry name" value="NolW-like_sf"/>
</dbReference>
<dbReference type="Gene3D" id="3.30.1370.120">
    <property type="match status" value="1"/>
</dbReference>